<organism evidence="2">
    <name type="scientific">Trichophyton rubrum CBS 288.86</name>
    <dbReference type="NCBI Taxonomy" id="1215330"/>
    <lineage>
        <taxon>Eukaryota</taxon>
        <taxon>Fungi</taxon>
        <taxon>Dikarya</taxon>
        <taxon>Ascomycota</taxon>
        <taxon>Pezizomycotina</taxon>
        <taxon>Eurotiomycetes</taxon>
        <taxon>Eurotiomycetidae</taxon>
        <taxon>Onygenales</taxon>
        <taxon>Arthrodermataceae</taxon>
        <taxon>Trichophyton</taxon>
    </lineage>
</organism>
<dbReference type="Proteomes" id="UP000023758">
    <property type="component" value="Unassembled WGS sequence"/>
</dbReference>
<feature type="region of interest" description="Disordered" evidence="1">
    <location>
        <begin position="229"/>
        <end position="258"/>
    </location>
</feature>
<dbReference type="InterPro" id="IPR032466">
    <property type="entry name" value="Metal_Hydrolase"/>
</dbReference>
<dbReference type="InterPro" id="IPR053044">
    <property type="entry name" value="Metallo-hydrolase/TatD-type"/>
</dbReference>
<dbReference type="PANTHER" id="PTHR47345:SF1">
    <property type="entry name" value="CUT9-INTERACTING PROTEIN SCN1"/>
    <property type="match status" value="1"/>
</dbReference>
<dbReference type="Pfam" id="PF01026">
    <property type="entry name" value="TatD_DNase"/>
    <property type="match status" value="1"/>
</dbReference>
<sequence length="459" mass="51808">MDFPVVGYLAVVVDWPSWFFLLLNNVNVNIKRQVKRQTPSKVKERIDIYPPRTMQSEQSMASDPFPWDIGVYDAHCHPTDTMSAIDDIKDMKAATLTIMATREQDQELVSQVALQYKDSSKNNHQAGETCGNRIIPCFGWHPWFSHQIFDDTKDAQPRDSEYLASIKIEHYKSVLTPSIEDEELLNELPVPFSLLELISNTKERLQRHPHALVGEIGLDKSFRIPKAWSSATGNKDESTPSSDPSITPGTRGGRGLSPYRVRMEHQRAILKAQLRLAGELQRPVSLHSVQAHGATIEVLQELWAGYEKKVISNRQRKRSSSAPRAHEGEDISLSTSDEGSPSRKLQNKPMPFPPRVCMHSYSGPVDPLSQFFHPKVPLDVYFSFSAVINFPNGSNAKSSSVISALPEDRILIESDVHCAGQQMDDLLEQIVRQVCDVRGWPLEKGTRILAENWKRFVFG</sequence>
<feature type="compositionally biased region" description="Polar residues" evidence="1">
    <location>
        <begin position="229"/>
        <end position="248"/>
    </location>
</feature>
<evidence type="ECO:0000256" key="1">
    <source>
        <dbReference type="SAM" id="MobiDB-lite"/>
    </source>
</evidence>
<dbReference type="PANTHER" id="PTHR47345">
    <property type="entry name" value="CUT9-INTERACTING PROTEIN SCN1"/>
    <property type="match status" value="1"/>
</dbReference>
<name>A0A022W596_TRIRU</name>
<evidence type="ECO:0000313" key="2">
    <source>
        <dbReference type="EMBL" id="EZF53507.1"/>
    </source>
</evidence>
<dbReference type="Gene3D" id="3.20.20.140">
    <property type="entry name" value="Metal-dependent hydrolases"/>
    <property type="match status" value="1"/>
</dbReference>
<accession>A0A022W596</accession>
<dbReference type="GO" id="GO:0016788">
    <property type="term" value="F:hydrolase activity, acting on ester bonds"/>
    <property type="evidence" value="ECO:0007669"/>
    <property type="project" value="InterPro"/>
</dbReference>
<feature type="region of interest" description="Disordered" evidence="1">
    <location>
        <begin position="313"/>
        <end position="351"/>
    </location>
</feature>
<dbReference type="InterPro" id="IPR001130">
    <property type="entry name" value="TatD-like"/>
</dbReference>
<dbReference type="AlphaFoldDB" id="A0A022W596"/>
<dbReference type="HOGENOM" id="CLU_031506_3_0_1"/>
<dbReference type="EMBL" id="KK207816">
    <property type="protein sequence ID" value="EZF53507.1"/>
    <property type="molecule type" value="Genomic_DNA"/>
</dbReference>
<evidence type="ECO:0008006" key="3">
    <source>
        <dbReference type="Google" id="ProtNLM"/>
    </source>
</evidence>
<dbReference type="OrthoDB" id="413993at2759"/>
<proteinExistence type="predicted"/>
<reference evidence="2" key="1">
    <citation type="submission" date="2014-02" db="EMBL/GenBank/DDBJ databases">
        <title>The Genome Sequence of Trichophyton rubrum (morphotype fischeri) CBS 288.86.</title>
        <authorList>
            <consortium name="The Broad Institute Genomics Platform"/>
            <person name="Cuomo C.A."/>
            <person name="White T.C."/>
            <person name="Graser Y."/>
            <person name="Martinez-Rossi N."/>
            <person name="Heitman J."/>
            <person name="Young S.K."/>
            <person name="Zeng Q."/>
            <person name="Gargeya S."/>
            <person name="Abouelleil A."/>
            <person name="Alvarado L."/>
            <person name="Chapman S.B."/>
            <person name="Gainer-Dewar J."/>
            <person name="Goldberg J."/>
            <person name="Griggs A."/>
            <person name="Gujja S."/>
            <person name="Hansen M."/>
            <person name="Howarth C."/>
            <person name="Imamovic A."/>
            <person name="Larimer J."/>
            <person name="Martinez D."/>
            <person name="Murphy C."/>
            <person name="Pearson M.D."/>
            <person name="Persinoti G."/>
            <person name="Poon T."/>
            <person name="Priest M."/>
            <person name="Roberts A.D."/>
            <person name="Saif S."/>
            <person name="Shea T.D."/>
            <person name="Sykes S.N."/>
            <person name="Wortman J."/>
            <person name="Nusbaum C."/>
            <person name="Birren B."/>
        </authorList>
    </citation>
    <scope>NUCLEOTIDE SEQUENCE [LARGE SCALE GENOMIC DNA]</scope>
    <source>
        <strain evidence="2">CBS 288.86</strain>
    </source>
</reference>
<dbReference type="SUPFAM" id="SSF51556">
    <property type="entry name" value="Metallo-dependent hydrolases"/>
    <property type="match status" value="1"/>
</dbReference>
<protein>
    <recommendedName>
        <fullName evidence="3">TatD DNase</fullName>
    </recommendedName>
</protein>
<gene>
    <name evidence="2" type="ORF">H103_03598</name>
</gene>